<proteinExistence type="predicted"/>
<evidence type="ECO:0000313" key="1">
    <source>
        <dbReference type="EMBL" id="CAB3979742.1"/>
    </source>
</evidence>
<dbReference type="EMBL" id="CACRXK020000224">
    <property type="protein sequence ID" value="CAB3979742.1"/>
    <property type="molecule type" value="Genomic_DNA"/>
</dbReference>
<protein>
    <submittedName>
        <fullName evidence="1">Uncharacterized protein</fullName>
    </submittedName>
</protein>
<accession>A0A6S7FT75</accession>
<dbReference type="Proteomes" id="UP001152795">
    <property type="component" value="Unassembled WGS sequence"/>
</dbReference>
<comment type="caution">
    <text evidence="1">The sequence shown here is derived from an EMBL/GenBank/DDBJ whole genome shotgun (WGS) entry which is preliminary data.</text>
</comment>
<name>A0A6S7FT75_PARCT</name>
<sequence length="367" mass="41245">MDRKKFSGVTKQLHSLYKSSQLLEKWKECSEGNVDIGIKGKDRKAAVVYARAVYAEFIHRKADDPRKAYFNNPTQFKEGPVHSTTKEAQGKIRDIGGWVISEEIKACISYVNRHKCSRSTNVVREIQKTRNIKVILDKLKNSKQQVLETSKCPETTRTHYFVLAIASEQLSEKNIHAFKQNTLSVAYDHILKSVTLKESFCDLVYIAVSGDNATNNMVVDTAVDHSSCLSKSGEPSNDVLAEVTANDADASTSDGVTVRNNHLLQDNISINGTDNRSVTMEDKFMETDEMFLLDDSSQGNLQDSNIAQHNTINSETITDCTVDNVIFEEETTSALFKRIIHRFCNMMSAETVRNFKKLNQLKKSSAL</sequence>
<keyword evidence="2" id="KW-1185">Reference proteome</keyword>
<dbReference type="OrthoDB" id="10629664at2759"/>
<evidence type="ECO:0000313" key="2">
    <source>
        <dbReference type="Proteomes" id="UP001152795"/>
    </source>
</evidence>
<dbReference type="AlphaFoldDB" id="A0A6S7FT75"/>
<reference evidence="1" key="1">
    <citation type="submission" date="2020-04" db="EMBL/GenBank/DDBJ databases">
        <authorList>
            <person name="Alioto T."/>
            <person name="Alioto T."/>
            <person name="Gomez Garrido J."/>
        </authorList>
    </citation>
    <scope>NUCLEOTIDE SEQUENCE</scope>
    <source>
        <strain evidence="1">A484AB</strain>
    </source>
</reference>
<gene>
    <name evidence="1" type="ORF">PACLA_8A064969</name>
</gene>
<organism evidence="1 2">
    <name type="scientific">Paramuricea clavata</name>
    <name type="common">Red gorgonian</name>
    <name type="synonym">Violescent sea-whip</name>
    <dbReference type="NCBI Taxonomy" id="317549"/>
    <lineage>
        <taxon>Eukaryota</taxon>
        <taxon>Metazoa</taxon>
        <taxon>Cnidaria</taxon>
        <taxon>Anthozoa</taxon>
        <taxon>Octocorallia</taxon>
        <taxon>Malacalcyonacea</taxon>
        <taxon>Plexauridae</taxon>
        <taxon>Paramuricea</taxon>
    </lineage>
</organism>